<accession>A0A1E8CFE9</accession>
<evidence type="ECO:0000313" key="7">
    <source>
        <dbReference type="Proteomes" id="UP000175669"/>
    </source>
</evidence>
<evidence type="ECO:0000256" key="4">
    <source>
        <dbReference type="SAM" id="MobiDB-lite"/>
    </source>
</evidence>
<dbReference type="EMBL" id="MASR01000003">
    <property type="protein sequence ID" value="OFE11201.1"/>
    <property type="molecule type" value="Genomic_DNA"/>
</dbReference>
<evidence type="ECO:0000256" key="2">
    <source>
        <dbReference type="ARBA" id="ARBA00023125"/>
    </source>
</evidence>
<dbReference type="Proteomes" id="UP000175669">
    <property type="component" value="Unassembled WGS sequence"/>
</dbReference>
<feature type="region of interest" description="Disordered" evidence="4">
    <location>
        <begin position="1"/>
        <end position="21"/>
    </location>
</feature>
<proteinExistence type="predicted"/>
<dbReference type="CDD" id="cd00090">
    <property type="entry name" value="HTH_ARSR"/>
    <property type="match status" value="1"/>
</dbReference>
<dbReference type="AlphaFoldDB" id="A0A1E8CFE9"/>
<protein>
    <recommendedName>
        <fullName evidence="5">HTH marR-type domain-containing protein</fullName>
    </recommendedName>
</protein>
<dbReference type="PANTHER" id="PTHR38465:SF2">
    <property type="entry name" value="HTH-TYPE TRANSCRIPTIONAL REGULATOR MMPR5"/>
    <property type="match status" value="1"/>
</dbReference>
<feature type="region of interest" description="Disordered" evidence="4">
    <location>
        <begin position="168"/>
        <end position="189"/>
    </location>
</feature>
<name>A0A1E8CFE9_9GAMM</name>
<dbReference type="PANTHER" id="PTHR38465">
    <property type="entry name" value="HTH-TYPE TRANSCRIPTIONAL REGULATOR MJ1563-RELATED"/>
    <property type="match status" value="1"/>
</dbReference>
<dbReference type="SUPFAM" id="SSF46785">
    <property type="entry name" value="Winged helix' DNA-binding domain"/>
    <property type="match status" value="1"/>
</dbReference>
<keyword evidence="7" id="KW-1185">Reference proteome</keyword>
<dbReference type="OrthoDB" id="2733322at2"/>
<comment type="caution">
    <text evidence="6">The sequence shown here is derived from an EMBL/GenBank/DDBJ whole genome shotgun (WGS) entry which is preliminary data.</text>
</comment>
<keyword evidence="1" id="KW-0805">Transcription regulation</keyword>
<evidence type="ECO:0000256" key="3">
    <source>
        <dbReference type="ARBA" id="ARBA00023163"/>
    </source>
</evidence>
<dbReference type="GO" id="GO:0003700">
    <property type="term" value="F:DNA-binding transcription factor activity"/>
    <property type="evidence" value="ECO:0007669"/>
    <property type="project" value="InterPro"/>
</dbReference>
<evidence type="ECO:0000313" key="6">
    <source>
        <dbReference type="EMBL" id="OFE11201.1"/>
    </source>
</evidence>
<dbReference type="STRING" id="1524254.PHACT_15285"/>
<keyword evidence="3" id="KW-0804">Transcription</keyword>
<sequence>MQTDTSPRHHNQSQQSARQDDDLDGINYFVEQMGLNAQTDGMPRIAGRIAGYFIIHGGPVSFAQLAEELKVSRGSISTNARKLASVGFIEKISMPGDRQDYYQLSKTPFLRMISVYLQRMRHIQSIVETADRNIPDSLSETKERLQEMQHFYREAAVSNESLITRLSETTSKQRWQQTDPNNSMIKEPS</sequence>
<evidence type="ECO:0000259" key="5">
    <source>
        <dbReference type="Pfam" id="PF12802"/>
    </source>
</evidence>
<gene>
    <name evidence="6" type="ORF">PHACT_15285</name>
</gene>
<feature type="domain" description="HTH marR-type" evidence="5">
    <location>
        <begin position="41"/>
        <end position="98"/>
    </location>
</feature>
<organism evidence="6 7">
    <name type="scientific">Pseudohongiella acticola</name>
    <dbReference type="NCBI Taxonomy" id="1524254"/>
    <lineage>
        <taxon>Bacteria</taxon>
        <taxon>Pseudomonadati</taxon>
        <taxon>Pseudomonadota</taxon>
        <taxon>Gammaproteobacteria</taxon>
        <taxon>Pseudomonadales</taxon>
        <taxon>Pseudohongiellaceae</taxon>
        <taxon>Pseudohongiella</taxon>
    </lineage>
</organism>
<dbReference type="InterPro" id="IPR000835">
    <property type="entry name" value="HTH_MarR-typ"/>
</dbReference>
<dbReference type="GO" id="GO:0003677">
    <property type="term" value="F:DNA binding"/>
    <property type="evidence" value="ECO:0007669"/>
    <property type="project" value="UniProtKB-KW"/>
</dbReference>
<dbReference type="RefSeq" id="WP_070119137.1">
    <property type="nucleotide sequence ID" value="NZ_MASR01000003.1"/>
</dbReference>
<keyword evidence="2" id="KW-0238">DNA-binding</keyword>
<dbReference type="InterPro" id="IPR036388">
    <property type="entry name" value="WH-like_DNA-bd_sf"/>
</dbReference>
<dbReference type="InterPro" id="IPR011991">
    <property type="entry name" value="ArsR-like_HTH"/>
</dbReference>
<dbReference type="Pfam" id="PF12802">
    <property type="entry name" value="MarR_2"/>
    <property type="match status" value="1"/>
</dbReference>
<dbReference type="Gene3D" id="1.10.10.10">
    <property type="entry name" value="Winged helix-like DNA-binding domain superfamily/Winged helix DNA-binding domain"/>
    <property type="match status" value="1"/>
</dbReference>
<reference evidence="7" key="1">
    <citation type="submission" date="2016-07" db="EMBL/GenBank/DDBJ databases">
        <authorList>
            <person name="Florea S."/>
            <person name="Webb J.S."/>
            <person name="Jaromczyk J."/>
            <person name="Schardl C.L."/>
        </authorList>
    </citation>
    <scope>NUCLEOTIDE SEQUENCE [LARGE SCALE GENOMIC DNA]</scope>
    <source>
        <strain evidence="7">KCTC 42131</strain>
    </source>
</reference>
<evidence type="ECO:0000256" key="1">
    <source>
        <dbReference type="ARBA" id="ARBA00023015"/>
    </source>
</evidence>
<dbReference type="InterPro" id="IPR052362">
    <property type="entry name" value="HTH-GbsR_regulator"/>
</dbReference>
<dbReference type="InterPro" id="IPR036390">
    <property type="entry name" value="WH_DNA-bd_sf"/>
</dbReference>